<dbReference type="InterPro" id="IPR021362">
    <property type="entry name" value="DUF2834"/>
</dbReference>
<comment type="caution">
    <text evidence="2">The sequence shown here is derived from an EMBL/GenBank/DDBJ whole genome shotgun (WGS) entry which is preliminary data.</text>
</comment>
<organism evidence="2 3">
    <name type="scientific">Stenomitos frigidus AS-A4</name>
    <dbReference type="NCBI Taxonomy" id="2933935"/>
    <lineage>
        <taxon>Bacteria</taxon>
        <taxon>Bacillati</taxon>
        <taxon>Cyanobacteriota</taxon>
        <taxon>Cyanophyceae</taxon>
        <taxon>Leptolyngbyales</taxon>
        <taxon>Leptolyngbyaceae</taxon>
        <taxon>Stenomitos</taxon>
    </lineage>
</organism>
<protein>
    <submittedName>
        <fullName evidence="2">DUF2834 domain-containing protein</fullName>
    </submittedName>
</protein>
<dbReference type="EMBL" id="JAMPLM010000048">
    <property type="protein sequence ID" value="MEP1061920.1"/>
    <property type="molecule type" value="Genomic_DNA"/>
</dbReference>
<evidence type="ECO:0000313" key="3">
    <source>
        <dbReference type="Proteomes" id="UP001476950"/>
    </source>
</evidence>
<evidence type="ECO:0000256" key="1">
    <source>
        <dbReference type="SAM" id="Phobius"/>
    </source>
</evidence>
<accession>A0ABV0KUI0</accession>
<reference evidence="2 3" key="1">
    <citation type="submission" date="2022-04" db="EMBL/GenBank/DDBJ databases">
        <title>Positive selection, recombination, and allopatry shape intraspecific diversity of widespread and dominant cyanobacteria.</title>
        <authorList>
            <person name="Wei J."/>
            <person name="Shu W."/>
            <person name="Hu C."/>
        </authorList>
    </citation>
    <scope>NUCLEOTIDE SEQUENCE [LARGE SCALE GENOMIC DNA]</scope>
    <source>
        <strain evidence="2 3">AS-A4</strain>
    </source>
</reference>
<keyword evidence="1" id="KW-1133">Transmembrane helix</keyword>
<feature type="transmembrane region" description="Helical" evidence="1">
    <location>
        <begin position="75"/>
        <end position="96"/>
    </location>
</feature>
<name>A0ABV0KUI0_9CYAN</name>
<evidence type="ECO:0000313" key="2">
    <source>
        <dbReference type="EMBL" id="MEP1061920.1"/>
    </source>
</evidence>
<gene>
    <name evidence="2" type="ORF">NDI38_26455</name>
</gene>
<dbReference type="Pfam" id="PF11196">
    <property type="entry name" value="DUF2834"/>
    <property type="match status" value="1"/>
</dbReference>
<feature type="transmembrane region" description="Helical" evidence="1">
    <location>
        <begin position="43"/>
        <end position="63"/>
    </location>
</feature>
<keyword evidence="1" id="KW-0812">Transmembrane</keyword>
<proteinExistence type="predicted"/>
<keyword evidence="3" id="KW-1185">Reference proteome</keyword>
<dbReference type="Proteomes" id="UP001476950">
    <property type="component" value="Unassembled WGS sequence"/>
</dbReference>
<keyword evidence="1" id="KW-0472">Membrane</keyword>
<dbReference type="RefSeq" id="WP_190455443.1">
    <property type="nucleotide sequence ID" value="NZ_JAMPLM010000048.1"/>
</dbReference>
<sequence>MLQTIYLTLFLLGTGLQYAQFIPFLIEHGLDVKLFVEQLFANQISSFFGIDVIVSVLVVLMFIAAEGTRLKMRYLWVYFVGALLGVAVGLPLFLLMRQRQLEAAAQLD</sequence>